<dbReference type="Pfam" id="PF03167">
    <property type="entry name" value="UDG"/>
    <property type="match status" value="1"/>
</dbReference>
<evidence type="ECO:0000256" key="8">
    <source>
        <dbReference type="ARBA" id="ARBA00022801"/>
    </source>
</evidence>
<evidence type="ECO:0000256" key="9">
    <source>
        <dbReference type="ARBA" id="ARBA00023004"/>
    </source>
</evidence>
<evidence type="ECO:0000313" key="14">
    <source>
        <dbReference type="Proteomes" id="UP000177117"/>
    </source>
</evidence>
<dbReference type="SMART" id="SM00987">
    <property type="entry name" value="UreE_C"/>
    <property type="match status" value="1"/>
</dbReference>
<evidence type="ECO:0000256" key="6">
    <source>
        <dbReference type="ARBA" id="ARBA00022723"/>
    </source>
</evidence>
<evidence type="ECO:0000256" key="1">
    <source>
        <dbReference type="ARBA" id="ARBA00001400"/>
    </source>
</evidence>
<dbReference type="InterPro" id="IPR005273">
    <property type="entry name" value="Ura-DNA_glyco_family4"/>
</dbReference>
<dbReference type="InterPro" id="IPR051536">
    <property type="entry name" value="UDG_Type-4/5"/>
</dbReference>
<keyword evidence="8" id="KW-0378">Hydrolase</keyword>
<keyword evidence="7" id="KW-0227">DNA damage</keyword>
<comment type="caution">
    <text evidence="13">The sequence shown here is derived from an EMBL/GenBank/DDBJ whole genome shotgun (WGS) entry which is preliminary data.</text>
</comment>
<organism evidence="13 14">
    <name type="scientific">Candidatus Yanofskybacteria bacterium RIFCSPHIGHO2_01_FULL_41_53</name>
    <dbReference type="NCBI Taxonomy" id="1802663"/>
    <lineage>
        <taxon>Bacteria</taxon>
        <taxon>Candidatus Yanofskyibacteriota</taxon>
    </lineage>
</organism>
<evidence type="ECO:0000259" key="12">
    <source>
        <dbReference type="SMART" id="SM00986"/>
    </source>
</evidence>
<keyword evidence="5" id="KW-0004">4Fe-4S</keyword>
<evidence type="ECO:0000256" key="10">
    <source>
        <dbReference type="ARBA" id="ARBA00023014"/>
    </source>
</evidence>
<dbReference type="SUPFAM" id="SSF52141">
    <property type="entry name" value="Uracil-DNA glycosylase-like"/>
    <property type="match status" value="1"/>
</dbReference>
<keyword evidence="10" id="KW-0411">Iron-sulfur</keyword>
<keyword evidence="9" id="KW-0408">Iron</keyword>
<dbReference type="SMART" id="SM00986">
    <property type="entry name" value="UDG"/>
    <property type="match status" value="1"/>
</dbReference>
<accession>A0A1F8EJU6</accession>
<dbReference type="GO" id="GO:0046872">
    <property type="term" value="F:metal ion binding"/>
    <property type="evidence" value="ECO:0007669"/>
    <property type="project" value="UniProtKB-KW"/>
</dbReference>
<dbReference type="EMBL" id="MGJD01000010">
    <property type="protein sequence ID" value="OGN01135.1"/>
    <property type="molecule type" value="Genomic_DNA"/>
</dbReference>
<keyword evidence="6" id="KW-0479">Metal-binding</keyword>
<feature type="domain" description="Uracil-DNA glycosylase-like" evidence="12">
    <location>
        <begin position="41"/>
        <end position="197"/>
    </location>
</feature>
<dbReference type="EC" id="3.2.2.27" evidence="3"/>
<dbReference type="AlphaFoldDB" id="A0A1F8EJU6"/>
<dbReference type="InterPro" id="IPR005122">
    <property type="entry name" value="Uracil-DNA_glycosylase-like"/>
</dbReference>
<dbReference type="Gene3D" id="3.40.470.10">
    <property type="entry name" value="Uracil-DNA glycosylase-like domain"/>
    <property type="match status" value="1"/>
</dbReference>
<evidence type="ECO:0000256" key="11">
    <source>
        <dbReference type="ARBA" id="ARBA00023204"/>
    </source>
</evidence>
<dbReference type="NCBIfam" id="TIGR00758">
    <property type="entry name" value="UDG_fam4"/>
    <property type="match status" value="1"/>
</dbReference>
<dbReference type="GO" id="GO:0006281">
    <property type="term" value="P:DNA repair"/>
    <property type="evidence" value="ECO:0007669"/>
    <property type="project" value="UniProtKB-KW"/>
</dbReference>
<sequence length="203" mass="22939">METQLKDNRTELLRKIKNEIVAGKHLPLYKERIKNKVFPVIGEGSHYAKIMFVGEAPGKNEAEQGRPFCGASGRILDELLASVGILRPDVYVTNIVKDRPPMNRDPLPEEIEAYVPYLDRQIEIIQPEIIATLGRFSMIYIMNRLGLASQLGSISQIHGKIFTAQTKYGEVKVIPLYHPAVAVYNSNMKDGLLKDFQTLKVFK</sequence>
<keyword evidence="11" id="KW-0234">DNA repair</keyword>
<dbReference type="PANTHER" id="PTHR33693">
    <property type="entry name" value="TYPE-5 URACIL-DNA GLYCOSYLASE"/>
    <property type="match status" value="1"/>
</dbReference>
<dbReference type="CDD" id="cd10030">
    <property type="entry name" value="UDG-F4_TTUDGA_SPO1dp_like"/>
    <property type="match status" value="1"/>
</dbReference>
<reference evidence="13 14" key="1">
    <citation type="journal article" date="2016" name="Nat. Commun.">
        <title>Thousands of microbial genomes shed light on interconnected biogeochemical processes in an aquifer system.</title>
        <authorList>
            <person name="Anantharaman K."/>
            <person name="Brown C.T."/>
            <person name="Hug L.A."/>
            <person name="Sharon I."/>
            <person name="Castelle C.J."/>
            <person name="Probst A.J."/>
            <person name="Thomas B.C."/>
            <person name="Singh A."/>
            <person name="Wilkins M.J."/>
            <person name="Karaoz U."/>
            <person name="Brodie E.L."/>
            <person name="Williams K.H."/>
            <person name="Hubbard S.S."/>
            <person name="Banfield J.F."/>
        </authorList>
    </citation>
    <scope>NUCLEOTIDE SEQUENCE [LARGE SCALE GENOMIC DNA]</scope>
</reference>
<dbReference type="Proteomes" id="UP000177117">
    <property type="component" value="Unassembled WGS sequence"/>
</dbReference>
<evidence type="ECO:0000256" key="7">
    <source>
        <dbReference type="ARBA" id="ARBA00022763"/>
    </source>
</evidence>
<comment type="similarity">
    <text evidence="2">Belongs to the uracil-DNA glycosylase (UDG) superfamily. Type 4 (UDGa) family.</text>
</comment>
<evidence type="ECO:0000256" key="5">
    <source>
        <dbReference type="ARBA" id="ARBA00022485"/>
    </source>
</evidence>
<name>A0A1F8EJU6_9BACT</name>
<comment type="catalytic activity">
    <reaction evidence="1">
        <text>Hydrolyzes single-stranded DNA or mismatched double-stranded DNA and polynucleotides, releasing free uracil.</text>
        <dbReference type="EC" id="3.2.2.27"/>
    </reaction>
</comment>
<evidence type="ECO:0000256" key="3">
    <source>
        <dbReference type="ARBA" id="ARBA00012030"/>
    </source>
</evidence>
<proteinExistence type="inferred from homology"/>
<dbReference type="PANTHER" id="PTHR33693:SF1">
    <property type="entry name" value="TYPE-4 URACIL-DNA GLYCOSYLASE"/>
    <property type="match status" value="1"/>
</dbReference>
<evidence type="ECO:0000313" key="13">
    <source>
        <dbReference type="EMBL" id="OGN01135.1"/>
    </source>
</evidence>
<dbReference type="GO" id="GO:0051539">
    <property type="term" value="F:4 iron, 4 sulfur cluster binding"/>
    <property type="evidence" value="ECO:0007669"/>
    <property type="project" value="UniProtKB-KW"/>
</dbReference>
<protein>
    <recommendedName>
        <fullName evidence="4">Type-4 uracil-DNA glycosylase</fullName>
        <ecNumber evidence="3">3.2.2.27</ecNumber>
    </recommendedName>
</protein>
<evidence type="ECO:0000256" key="2">
    <source>
        <dbReference type="ARBA" id="ARBA00006521"/>
    </source>
</evidence>
<dbReference type="GO" id="GO:0004844">
    <property type="term" value="F:uracil DNA N-glycosylase activity"/>
    <property type="evidence" value="ECO:0007669"/>
    <property type="project" value="UniProtKB-EC"/>
</dbReference>
<evidence type="ECO:0000256" key="4">
    <source>
        <dbReference type="ARBA" id="ARBA00019403"/>
    </source>
</evidence>
<dbReference type="InterPro" id="IPR036895">
    <property type="entry name" value="Uracil-DNA_glycosylase-like_sf"/>
</dbReference>
<gene>
    <name evidence="13" type="ORF">A2650_00435</name>
</gene>